<feature type="compositionally biased region" description="Acidic residues" evidence="1">
    <location>
        <begin position="68"/>
        <end position="86"/>
    </location>
</feature>
<feature type="compositionally biased region" description="Low complexity" evidence="1">
    <location>
        <begin position="87"/>
        <end position="99"/>
    </location>
</feature>
<feature type="compositionally biased region" description="Basic and acidic residues" evidence="1">
    <location>
        <begin position="264"/>
        <end position="278"/>
    </location>
</feature>
<comment type="caution">
    <text evidence="2">The sequence shown here is derived from an EMBL/GenBank/DDBJ whole genome shotgun (WGS) entry which is preliminary data.</text>
</comment>
<dbReference type="EMBL" id="JAAMPI010000181">
    <property type="protein sequence ID" value="KAF4634490.1"/>
    <property type="molecule type" value="Genomic_DNA"/>
</dbReference>
<sequence length="547" mass="59986">MHTPLYNKEGLIENTGSLIIVRIQYLCVHLGTNSNLTKRLTNILEMTSMPPPPPPPTLRAPIGSPPPFDEDSETDSDPESDEESESDTATLSASSPTAAHHNPTDSQEQLSDRLLDQLRSAVEGYPSFANYCCGGSIPISTAPRNSPSLQDSSKAPITSPPVILRFDTHSGNVCKLNLPPEPEDDKGKGKKKVDVEDLLVACTPELTEDEKSGRGIRGKGKKSSAKMDREKFSVNIHPADIGIVDTIKQILLPEVKLSSGDEGPPEKGKSIWEGSGKESWREREEHWGVRAELSELSVYFSSSSNAQKQFDTPPRRGSHFGTLIICLPSPHQGAYLPTPSHLCIPYTNRPFKNPGGGQLLTHHNLSPTSTSSTPKNHETFFPTASLNPTLTWAAYRRTSSHAILPITCGHLVTLTYNLYITEATGSILQRFPIADPRLYPLYRIVRGFLGQREFMSNEQYGDSVLGGTLAFHTTHPYSHTRRQTSSLMPYSLLGIDAIIFCVFRALGLKTMVAPVLGDEAWDDFEQVKEERELRGLYGGEGEAGGGE</sequence>
<feature type="region of interest" description="Disordered" evidence="1">
    <location>
        <begin position="258"/>
        <end position="278"/>
    </location>
</feature>
<evidence type="ECO:0000256" key="1">
    <source>
        <dbReference type="SAM" id="MobiDB-lite"/>
    </source>
</evidence>
<feature type="compositionally biased region" description="Pro residues" evidence="1">
    <location>
        <begin position="49"/>
        <end position="67"/>
    </location>
</feature>
<dbReference type="AlphaFoldDB" id="A0A8H4RR08"/>
<name>A0A8H4RR08_9HELO</name>
<keyword evidence="3" id="KW-1185">Reference proteome</keyword>
<accession>A0A8H4RR08</accession>
<dbReference type="Proteomes" id="UP000566819">
    <property type="component" value="Unassembled WGS sequence"/>
</dbReference>
<feature type="region of interest" description="Disordered" evidence="1">
    <location>
        <begin position="45"/>
        <end position="110"/>
    </location>
</feature>
<evidence type="ECO:0000313" key="2">
    <source>
        <dbReference type="EMBL" id="KAF4634490.1"/>
    </source>
</evidence>
<organism evidence="2 3">
    <name type="scientific">Cudoniella acicularis</name>
    <dbReference type="NCBI Taxonomy" id="354080"/>
    <lineage>
        <taxon>Eukaryota</taxon>
        <taxon>Fungi</taxon>
        <taxon>Dikarya</taxon>
        <taxon>Ascomycota</taxon>
        <taxon>Pezizomycotina</taxon>
        <taxon>Leotiomycetes</taxon>
        <taxon>Helotiales</taxon>
        <taxon>Tricladiaceae</taxon>
        <taxon>Cudoniella</taxon>
    </lineage>
</organism>
<evidence type="ECO:0000313" key="3">
    <source>
        <dbReference type="Proteomes" id="UP000566819"/>
    </source>
</evidence>
<reference evidence="2 3" key="1">
    <citation type="submission" date="2020-03" db="EMBL/GenBank/DDBJ databases">
        <title>Draft Genome Sequence of Cudoniella acicularis.</title>
        <authorList>
            <person name="Buettner E."/>
            <person name="Kellner H."/>
        </authorList>
    </citation>
    <scope>NUCLEOTIDE SEQUENCE [LARGE SCALE GENOMIC DNA]</scope>
    <source>
        <strain evidence="2 3">DSM 108380</strain>
    </source>
</reference>
<proteinExistence type="predicted"/>
<dbReference type="OrthoDB" id="27483at2759"/>
<gene>
    <name evidence="2" type="ORF">G7Y89_g3611</name>
</gene>
<protein>
    <submittedName>
        <fullName evidence="2">Uncharacterized protein</fullName>
    </submittedName>
</protein>